<dbReference type="GO" id="GO:0003697">
    <property type="term" value="F:single-stranded DNA binding"/>
    <property type="evidence" value="ECO:0007669"/>
    <property type="project" value="InterPro"/>
</dbReference>
<proteinExistence type="predicted"/>
<sequence>MYKKRSAEEIRQEIQEVSEQMVKDVEQYTNSPEQVKEMLDFMARFHTYSFRNQVMVRSQREGAVAVGSFKKFKDLGYSVKKGEKGIKVWAPSSSTIYQYRNGEGKLIAVPAKQADAKIKALAENGQAVKKQLTRFRLVSVFDATQTNMPAKDYPKLYPNRPIDYSTDKLLVNELSDATSVWTRKMGVEEVKLGTLVALGRVKDKGQKGVSVSGAGQQLVAIRDDLPESDKIAVRIHEMAHSVLHQDPNDGKTTAVREFQAEMTSYVVSKHFGMDTSENATSYIASWTDNGQALQAMDPKERAHILADVQSTAKAFIDDISAQLERQRDERDLDHSTNFNDQNELDNFIEVYNWNIVRPRARDGWMAVHRDELEEHPQVYFGQIDFADKAGNDYSVDKYYNIDTEQFEYQQMDGDEDNNQAIDAPVIMRDFPLHKVIEQMEQSPEPTQEEIDWLTKQVTERSQAESAPTKEAGDGRFSEFIQAYNQRMEPNNDGWASYDPEGPTYYKLTPEAVAEHPRVYMGPVFVEYSAKSTAERTSSNQFMVDSYYNVETEKSEYEIPKYQLSKRATTGQSIVTRDVPMGEMVEHLTKPIEAAREDMKTEEKFVSKATAELLEKPKPARSTTKKDLAMKKAMAQKGMER</sequence>
<dbReference type="RefSeq" id="WP_027829211.1">
    <property type="nucleotide sequence ID" value="NZ_AUEH01000046.1"/>
</dbReference>
<accession>A0A0R1X490</accession>
<feature type="domain" description="N-terminal" evidence="2">
    <location>
        <begin position="8"/>
        <end position="141"/>
    </location>
</feature>
<dbReference type="PATRIC" id="fig|1122147.4.peg.1123"/>
<feature type="compositionally biased region" description="Basic and acidic residues" evidence="1">
    <location>
        <begin position="613"/>
        <end position="629"/>
    </location>
</feature>
<dbReference type="Proteomes" id="UP000050949">
    <property type="component" value="Unassembled WGS sequence"/>
</dbReference>
<dbReference type="InterPro" id="IPR013610">
    <property type="entry name" value="ArdC_N"/>
</dbReference>
<dbReference type="AlphaFoldDB" id="A0A0R1X490"/>
<dbReference type="eggNOG" id="COG2856">
    <property type="taxonomic scope" value="Bacteria"/>
</dbReference>
<comment type="caution">
    <text evidence="3">The sequence shown here is derived from an EMBL/GenBank/DDBJ whole genome shotgun (WGS) entry which is preliminary data.</text>
</comment>
<evidence type="ECO:0000259" key="2">
    <source>
        <dbReference type="Pfam" id="PF08401"/>
    </source>
</evidence>
<evidence type="ECO:0000313" key="3">
    <source>
        <dbReference type="EMBL" id="KRM25146.1"/>
    </source>
</evidence>
<evidence type="ECO:0000256" key="1">
    <source>
        <dbReference type="SAM" id="MobiDB-lite"/>
    </source>
</evidence>
<name>A0A0R1X490_9LACO</name>
<gene>
    <name evidence="3" type="ORF">FC91_GL001084</name>
</gene>
<dbReference type="EMBL" id="AZFW01000126">
    <property type="protein sequence ID" value="KRM25146.1"/>
    <property type="molecule type" value="Genomic_DNA"/>
</dbReference>
<reference evidence="3 4" key="1">
    <citation type="journal article" date="2015" name="Genome Announc.">
        <title>Expanding the biotechnology potential of lactobacilli through comparative genomics of 213 strains and associated genera.</title>
        <authorList>
            <person name="Sun Z."/>
            <person name="Harris H.M."/>
            <person name="McCann A."/>
            <person name="Guo C."/>
            <person name="Argimon S."/>
            <person name="Zhang W."/>
            <person name="Yang X."/>
            <person name="Jeffery I.B."/>
            <person name="Cooney J.C."/>
            <person name="Kagawa T.F."/>
            <person name="Liu W."/>
            <person name="Song Y."/>
            <person name="Salvetti E."/>
            <person name="Wrobel A."/>
            <person name="Rasinkangas P."/>
            <person name="Parkhill J."/>
            <person name="Rea M.C."/>
            <person name="O'Sullivan O."/>
            <person name="Ritari J."/>
            <person name="Douillard F.P."/>
            <person name="Paul Ross R."/>
            <person name="Yang R."/>
            <person name="Briner A.E."/>
            <person name="Felis G.E."/>
            <person name="de Vos W.M."/>
            <person name="Barrangou R."/>
            <person name="Klaenhammer T.R."/>
            <person name="Caufield P.W."/>
            <person name="Cui Y."/>
            <person name="Zhang H."/>
            <person name="O'Toole P.W."/>
        </authorList>
    </citation>
    <scope>NUCLEOTIDE SEQUENCE [LARGE SCALE GENOMIC DNA]</scope>
    <source>
        <strain evidence="3 4">DSM 16991</strain>
    </source>
</reference>
<feature type="region of interest" description="Disordered" evidence="1">
    <location>
        <begin position="613"/>
        <end position="640"/>
    </location>
</feature>
<evidence type="ECO:0000313" key="4">
    <source>
        <dbReference type="Proteomes" id="UP000050949"/>
    </source>
</evidence>
<dbReference type="Pfam" id="PF08401">
    <property type="entry name" value="ArdcN"/>
    <property type="match status" value="1"/>
</dbReference>
<protein>
    <recommendedName>
        <fullName evidence="2">N-terminal domain-containing protein</fullName>
    </recommendedName>
</protein>
<organism evidence="3 4">
    <name type="scientific">Schleiferilactobacillus harbinensis DSM 16991</name>
    <dbReference type="NCBI Taxonomy" id="1122147"/>
    <lineage>
        <taxon>Bacteria</taxon>
        <taxon>Bacillati</taxon>
        <taxon>Bacillota</taxon>
        <taxon>Bacilli</taxon>
        <taxon>Lactobacillales</taxon>
        <taxon>Lactobacillaceae</taxon>
        <taxon>Schleiferilactobacillus</taxon>
    </lineage>
</organism>
<dbReference type="OrthoDB" id="9803716at2"/>